<keyword evidence="2" id="KW-0677">Repeat</keyword>
<dbReference type="EMBL" id="MDYQ01000135">
    <property type="protein sequence ID" value="PRP80921.1"/>
    <property type="molecule type" value="Genomic_DNA"/>
</dbReference>
<dbReference type="InterPro" id="IPR036322">
    <property type="entry name" value="WD40_repeat_dom_sf"/>
</dbReference>
<sequence length="500" mass="57590">MSSSEDENYVEESSSDAMEESEGADVTSPQQFAGLIRYYINALMQGEISVADMPFEIEGLDQLQDDDDDEDEDYEFDDEERGTATAGDPSKLKVETPGGTDLEHTIRVDSGKTSQHIPQNHLQLLSERSHSARSPPVWKTLMTQDYIPQFSRNWDRYRNQIFCGRFSRSGQVFMSACQDRVIRIYDYHSGKKTKEIQARNIGWSIIDTDYSPDQRWLIYSSWSEYIHLCNITGENNTHDALDMRPEDNRFCLFSVKFSPDSREILGGSSDRHIYIYNLERREVEMRIEGHRDDINTVTYAEEDNSNLIITGSDDRLCRVWDRRTMSDQRRTTAVGNFSGHSSGITHVSSKGDGRYFISNGKDHSLKLWDIRMGRPGIQAGRRADQVPDTSLMTYTGHSVSQTLIRAYFSPVQSTGARYIYSGSYNGNIYIWDVLTGEVVKKLEAHEATIRDLSWHPTEPVIMSTSWDATVKKWTVNPEGKEQEEPVRRRRNRNWFYDDDE</sequence>
<dbReference type="InParanoid" id="A0A2P6NAE7"/>
<gene>
    <name evidence="5" type="ORF">PROFUN_11362</name>
</gene>
<dbReference type="PROSITE" id="PS50294">
    <property type="entry name" value="WD_REPEATS_REGION"/>
    <property type="match status" value="3"/>
</dbReference>
<name>A0A2P6NAE7_9EUKA</name>
<evidence type="ECO:0000256" key="3">
    <source>
        <dbReference type="PROSITE-ProRule" id="PRU00221"/>
    </source>
</evidence>
<evidence type="ECO:0000256" key="4">
    <source>
        <dbReference type="SAM" id="MobiDB-lite"/>
    </source>
</evidence>
<dbReference type="PANTHER" id="PTHR19847">
    <property type="entry name" value="DDB1- AND CUL4-ASSOCIATED FACTOR 11"/>
    <property type="match status" value="1"/>
</dbReference>
<dbReference type="OrthoDB" id="63070at2759"/>
<dbReference type="PRINTS" id="PR00320">
    <property type="entry name" value="GPROTEINBRPT"/>
</dbReference>
<feature type="repeat" description="WD" evidence="3">
    <location>
        <begin position="417"/>
        <end position="441"/>
    </location>
</feature>
<dbReference type="Gene3D" id="2.130.10.10">
    <property type="entry name" value="YVTN repeat-like/Quinoprotein amine dehydrogenase"/>
    <property type="match status" value="2"/>
</dbReference>
<dbReference type="Pfam" id="PF00400">
    <property type="entry name" value="WD40"/>
    <property type="match status" value="6"/>
</dbReference>
<dbReference type="CDD" id="cd00200">
    <property type="entry name" value="WD40"/>
    <property type="match status" value="1"/>
</dbReference>
<feature type="region of interest" description="Disordered" evidence="4">
    <location>
        <begin position="1"/>
        <end position="29"/>
    </location>
</feature>
<feature type="compositionally biased region" description="Acidic residues" evidence="4">
    <location>
        <begin position="1"/>
        <end position="23"/>
    </location>
</feature>
<dbReference type="InterPro" id="IPR001680">
    <property type="entry name" value="WD40_rpt"/>
</dbReference>
<dbReference type="PANTHER" id="PTHR19847:SF7">
    <property type="entry name" value="DDB1- AND CUL4-ASSOCIATED FACTOR 11"/>
    <property type="match status" value="1"/>
</dbReference>
<organism evidence="5 6">
    <name type="scientific">Planoprotostelium fungivorum</name>
    <dbReference type="NCBI Taxonomy" id="1890364"/>
    <lineage>
        <taxon>Eukaryota</taxon>
        <taxon>Amoebozoa</taxon>
        <taxon>Evosea</taxon>
        <taxon>Variosea</taxon>
        <taxon>Cavosteliida</taxon>
        <taxon>Cavosteliaceae</taxon>
        <taxon>Planoprotostelium</taxon>
    </lineage>
</organism>
<protein>
    <submittedName>
        <fullName evidence="5">WD repeat domain 23</fullName>
    </submittedName>
</protein>
<dbReference type="STRING" id="1890364.A0A2P6NAE7"/>
<dbReference type="GO" id="GO:0080008">
    <property type="term" value="C:Cul4-RING E3 ubiquitin ligase complex"/>
    <property type="evidence" value="ECO:0007669"/>
    <property type="project" value="TreeGrafter"/>
</dbReference>
<dbReference type="PROSITE" id="PS50082">
    <property type="entry name" value="WD_REPEATS_2"/>
    <property type="match status" value="4"/>
</dbReference>
<comment type="caution">
    <text evidence="5">The sequence shown here is derived from an EMBL/GenBank/DDBJ whole genome shotgun (WGS) entry which is preliminary data.</text>
</comment>
<proteinExistence type="predicted"/>
<dbReference type="GO" id="GO:0043161">
    <property type="term" value="P:proteasome-mediated ubiquitin-dependent protein catabolic process"/>
    <property type="evidence" value="ECO:0007669"/>
    <property type="project" value="TreeGrafter"/>
</dbReference>
<accession>A0A2P6NAE7</accession>
<dbReference type="FunCoup" id="A0A2P6NAE7">
    <property type="interactions" value="52"/>
</dbReference>
<dbReference type="SMART" id="SM00320">
    <property type="entry name" value="WD40"/>
    <property type="match status" value="7"/>
</dbReference>
<evidence type="ECO:0000313" key="6">
    <source>
        <dbReference type="Proteomes" id="UP000241769"/>
    </source>
</evidence>
<feature type="repeat" description="WD" evidence="3">
    <location>
        <begin position="287"/>
        <end position="330"/>
    </location>
</feature>
<evidence type="ECO:0000313" key="5">
    <source>
        <dbReference type="EMBL" id="PRP80921.1"/>
    </source>
</evidence>
<feature type="repeat" description="WD" evidence="3">
    <location>
        <begin position="442"/>
        <end position="476"/>
    </location>
</feature>
<dbReference type="Proteomes" id="UP000241769">
    <property type="component" value="Unassembled WGS sequence"/>
</dbReference>
<evidence type="ECO:0000256" key="2">
    <source>
        <dbReference type="ARBA" id="ARBA00022737"/>
    </source>
</evidence>
<dbReference type="FunFam" id="2.130.10.10:FF:000492">
    <property type="entry name" value="LEC14B homolog isoform X2"/>
    <property type="match status" value="1"/>
</dbReference>
<dbReference type="InterPro" id="IPR051859">
    <property type="entry name" value="DCAF"/>
</dbReference>
<feature type="repeat" description="WD" evidence="3">
    <location>
        <begin position="337"/>
        <end position="371"/>
    </location>
</feature>
<keyword evidence="6" id="KW-1185">Reference proteome</keyword>
<reference evidence="5 6" key="1">
    <citation type="journal article" date="2018" name="Genome Biol. Evol.">
        <title>Multiple Roots of Fruiting Body Formation in Amoebozoa.</title>
        <authorList>
            <person name="Hillmann F."/>
            <person name="Forbes G."/>
            <person name="Novohradska S."/>
            <person name="Ferling I."/>
            <person name="Riege K."/>
            <person name="Groth M."/>
            <person name="Westermann M."/>
            <person name="Marz M."/>
            <person name="Spaller T."/>
            <person name="Winckler T."/>
            <person name="Schaap P."/>
            <person name="Glockner G."/>
        </authorList>
    </citation>
    <scope>NUCLEOTIDE SEQUENCE [LARGE SCALE GENOMIC DNA]</scope>
    <source>
        <strain evidence="5 6">Jena</strain>
    </source>
</reference>
<dbReference type="InterPro" id="IPR015943">
    <property type="entry name" value="WD40/YVTN_repeat-like_dom_sf"/>
</dbReference>
<feature type="region of interest" description="Disordered" evidence="4">
    <location>
        <begin position="62"/>
        <end position="101"/>
    </location>
</feature>
<dbReference type="SUPFAM" id="SSF50978">
    <property type="entry name" value="WD40 repeat-like"/>
    <property type="match status" value="1"/>
</dbReference>
<dbReference type="AlphaFoldDB" id="A0A2P6NAE7"/>
<keyword evidence="1 3" id="KW-0853">WD repeat</keyword>
<dbReference type="InterPro" id="IPR020472">
    <property type="entry name" value="WD40_PAC1"/>
</dbReference>
<evidence type="ECO:0000256" key="1">
    <source>
        <dbReference type="ARBA" id="ARBA00022574"/>
    </source>
</evidence>
<feature type="compositionally biased region" description="Acidic residues" evidence="4">
    <location>
        <begin position="63"/>
        <end position="80"/>
    </location>
</feature>